<sequence length="286" mass="30871">MNPKLAVLLARIKTPLTLVGVFLCLSTFVHGNGMVALVGGVLLVIGYTLMFVRVGQGDPPPPRTVLPPMNGRLVAVNSPADKVPSHGIDAYGQTYAIDLLVHPDAENDWRGVHSRPLARPAKTFPGFGQPVLAPADGVVVRASDWQRDHWSRNSWAGLIYLFAEGSIRELGGPRFILGNHLILDLGDGTYAALAHLKRGSIKVRTGQRVRAGEVIAECGNSGNTSEPHVHFHLMDSPRPLVARGLPFAFEGRELPHNCRPFTVTGQEAEEPQKEAEEAQATAEAQA</sequence>
<evidence type="ECO:0000256" key="2">
    <source>
        <dbReference type="SAM" id="Phobius"/>
    </source>
</evidence>
<dbReference type="RefSeq" id="WP_208257935.1">
    <property type="nucleotide sequence ID" value="NZ_JAGEOJ010000009.1"/>
</dbReference>
<keyword evidence="2" id="KW-0812">Transmembrane</keyword>
<keyword evidence="5" id="KW-1185">Reference proteome</keyword>
<feature type="transmembrane region" description="Helical" evidence="2">
    <location>
        <begin position="35"/>
        <end position="54"/>
    </location>
</feature>
<evidence type="ECO:0000256" key="1">
    <source>
        <dbReference type="SAM" id="MobiDB-lite"/>
    </source>
</evidence>
<name>A0A939PJ00_9ACTN</name>
<keyword evidence="2" id="KW-1133">Transmembrane helix</keyword>
<dbReference type="Gene3D" id="2.70.70.10">
    <property type="entry name" value="Glucose Permease (Domain IIA)"/>
    <property type="match status" value="1"/>
</dbReference>
<keyword evidence="2" id="KW-0472">Membrane</keyword>
<organism evidence="4 5">
    <name type="scientific">Actinomadura barringtoniae</name>
    <dbReference type="NCBI Taxonomy" id="1427535"/>
    <lineage>
        <taxon>Bacteria</taxon>
        <taxon>Bacillati</taxon>
        <taxon>Actinomycetota</taxon>
        <taxon>Actinomycetes</taxon>
        <taxon>Streptosporangiales</taxon>
        <taxon>Thermomonosporaceae</taxon>
        <taxon>Actinomadura</taxon>
    </lineage>
</organism>
<dbReference type="GO" id="GO:0004222">
    <property type="term" value="F:metalloendopeptidase activity"/>
    <property type="evidence" value="ECO:0007669"/>
    <property type="project" value="TreeGrafter"/>
</dbReference>
<proteinExistence type="predicted"/>
<dbReference type="SUPFAM" id="SSF51261">
    <property type="entry name" value="Duplicated hybrid motif"/>
    <property type="match status" value="1"/>
</dbReference>
<feature type="region of interest" description="Disordered" evidence="1">
    <location>
        <begin position="264"/>
        <end position="286"/>
    </location>
</feature>
<dbReference type="AlphaFoldDB" id="A0A939PJ00"/>
<dbReference type="Proteomes" id="UP000669179">
    <property type="component" value="Unassembled WGS sequence"/>
</dbReference>
<accession>A0A939PJ00</accession>
<dbReference type="EMBL" id="JAGEOJ010000009">
    <property type="protein sequence ID" value="MBO2450064.1"/>
    <property type="molecule type" value="Genomic_DNA"/>
</dbReference>
<dbReference type="InterPro" id="IPR016047">
    <property type="entry name" value="M23ase_b-sheet_dom"/>
</dbReference>
<dbReference type="InterPro" id="IPR050570">
    <property type="entry name" value="Cell_wall_metabolism_enzyme"/>
</dbReference>
<comment type="caution">
    <text evidence="4">The sequence shown here is derived from an EMBL/GenBank/DDBJ whole genome shotgun (WGS) entry which is preliminary data.</text>
</comment>
<evidence type="ECO:0000313" key="5">
    <source>
        <dbReference type="Proteomes" id="UP000669179"/>
    </source>
</evidence>
<evidence type="ECO:0000259" key="3">
    <source>
        <dbReference type="Pfam" id="PF01551"/>
    </source>
</evidence>
<dbReference type="PANTHER" id="PTHR21666">
    <property type="entry name" value="PEPTIDASE-RELATED"/>
    <property type="match status" value="1"/>
</dbReference>
<gene>
    <name evidence="4" type="ORF">J4573_23380</name>
</gene>
<evidence type="ECO:0000313" key="4">
    <source>
        <dbReference type="EMBL" id="MBO2450064.1"/>
    </source>
</evidence>
<dbReference type="PANTHER" id="PTHR21666:SF270">
    <property type="entry name" value="MUREIN HYDROLASE ACTIVATOR ENVC"/>
    <property type="match status" value="1"/>
</dbReference>
<dbReference type="InterPro" id="IPR011055">
    <property type="entry name" value="Dup_hybrid_motif"/>
</dbReference>
<dbReference type="Pfam" id="PF01551">
    <property type="entry name" value="Peptidase_M23"/>
    <property type="match status" value="1"/>
</dbReference>
<feature type="domain" description="M23ase beta-sheet core" evidence="3">
    <location>
        <begin position="128"/>
        <end position="235"/>
    </location>
</feature>
<feature type="transmembrane region" description="Helical" evidence="2">
    <location>
        <begin position="12"/>
        <end position="29"/>
    </location>
</feature>
<protein>
    <submittedName>
        <fullName evidence="4">M23 family metallopeptidase</fullName>
    </submittedName>
</protein>
<reference evidence="4" key="1">
    <citation type="submission" date="2021-03" db="EMBL/GenBank/DDBJ databases">
        <authorList>
            <person name="Kanchanasin P."/>
            <person name="Saeng-In P."/>
            <person name="Phongsopitanun W."/>
            <person name="Yuki M."/>
            <person name="Kudo T."/>
            <person name="Ohkuma M."/>
            <person name="Tanasupawat S."/>
        </authorList>
    </citation>
    <scope>NUCLEOTIDE SEQUENCE</scope>
    <source>
        <strain evidence="4">GKU 128</strain>
    </source>
</reference>
<dbReference type="CDD" id="cd12797">
    <property type="entry name" value="M23_peptidase"/>
    <property type="match status" value="1"/>
</dbReference>